<evidence type="ECO:0000313" key="4">
    <source>
        <dbReference type="Proteomes" id="UP001262754"/>
    </source>
</evidence>
<dbReference type="Proteomes" id="UP001262754">
    <property type="component" value="Unassembled WGS sequence"/>
</dbReference>
<protein>
    <submittedName>
        <fullName evidence="3">Uncharacterized protein</fullName>
    </submittedName>
</protein>
<sequence>MTGGRAKTGGWVRGLMALCALLLFAAPLTPAVAAMSKGDCCAEAPCHDQGDHDRDGKAPCPDACVLACHVLAAPETAITGPAEIGASPVASMNALPPAGRDPAPELPPPR</sequence>
<comment type="caution">
    <text evidence="3">The sequence shown here is derived from an EMBL/GenBank/DDBJ whole genome shotgun (WGS) entry which is preliminary data.</text>
</comment>
<accession>A0ABU1N0Y2</accession>
<evidence type="ECO:0000256" key="1">
    <source>
        <dbReference type="SAM" id="MobiDB-lite"/>
    </source>
</evidence>
<feature type="chain" id="PRO_5046904058" evidence="2">
    <location>
        <begin position="26"/>
        <end position="110"/>
    </location>
</feature>
<reference evidence="3 4" key="1">
    <citation type="submission" date="2023-07" db="EMBL/GenBank/DDBJ databases">
        <title>Sorghum-associated microbial communities from plants grown in Nebraska, USA.</title>
        <authorList>
            <person name="Schachtman D."/>
        </authorList>
    </citation>
    <scope>NUCLEOTIDE SEQUENCE [LARGE SCALE GENOMIC DNA]</scope>
    <source>
        <strain evidence="3 4">DS2154</strain>
    </source>
</reference>
<name>A0ABU1N0Y2_9CAUL</name>
<feature type="signal peptide" evidence="2">
    <location>
        <begin position="1"/>
        <end position="25"/>
    </location>
</feature>
<dbReference type="EMBL" id="JAVDRL010000007">
    <property type="protein sequence ID" value="MDR6532098.1"/>
    <property type="molecule type" value="Genomic_DNA"/>
</dbReference>
<keyword evidence="2" id="KW-0732">Signal</keyword>
<keyword evidence="4" id="KW-1185">Reference proteome</keyword>
<dbReference type="RefSeq" id="WP_056761170.1">
    <property type="nucleotide sequence ID" value="NZ_BMLD01000011.1"/>
</dbReference>
<evidence type="ECO:0000256" key="2">
    <source>
        <dbReference type="SAM" id="SignalP"/>
    </source>
</evidence>
<evidence type="ECO:0000313" key="3">
    <source>
        <dbReference type="EMBL" id="MDR6532098.1"/>
    </source>
</evidence>
<organism evidence="3 4">
    <name type="scientific">Caulobacter rhizosphaerae</name>
    <dbReference type="NCBI Taxonomy" id="2010972"/>
    <lineage>
        <taxon>Bacteria</taxon>
        <taxon>Pseudomonadati</taxon>
        <taxon>Pseudomonadota</taxon>
        <taxon>Alphaproteobacteria</taxon>
        <taxon>Caulobacterales</taxon>
        <taxon>Caulobacteraceae</taxon>
        <taxon>Caulobacter</taxon>
    </lineage>
</organism>
<feature type="region of interest" description="Disordered" evidence="1">
    <location>
        <begin position="88"/>
        <end position="110"/>
    </location>
</feature>
<proteinExistence type="predicted"/>
<gene>
    <name evidence="3" type="ORF">J2800_002851</name>
</gene>